<dbReference type="PROSITE" id="PS51321">
    <property type="entry name" value="TFIIS_CENTRAL"/>
    <property type="match status" value="1"/>
</dbReference>
<protein>
    <recommendedName>
        <fullName evidence="14">Death-inducer obliterator 1</fullName>
    </recommendedName>
</protein>
<dbReference type="GO" id="GO:0005634">
    <property type="term" value="C:nucleus"/>
    <property type="evidence" value="ECO:0007669"/>
    <property type="project" value="UniProtKB-SubCell"/>
</dbReference>
<evidence type="ECO:0000313" key="13">
    <source>
        <dbReference type="EMBL" id="JAV57991.1"/>
    </source>
</evidence>
<evidence type="ECO:0000256" key="5">
    <source>
        <dbReference type="ARBA" id="ARBA00023015"/>
    </source>
</evidence>
<feature type="compositionally biased region" description="Acidic residues" evidence="10">
    <location>
        <begin position="209"/>
        <end position="252"/>
    </location>
</feature>
<evidence type="ECO:0008006" key="14">
    <source>
        <dbReference type="Google" id="ProtNLM"/>
    </source>
</evidence>
<dbReference type="GO" id="GO:0006351">
    <property type="term" value="P:DNA-templated transcription"/>
    <property type="evidence" value="ECO:0007669"/>
    <property type="project" value="InterPro"/>
</dbReference>
<dbReference type="InterPro" id="IPR003618">
    <property type="entry name" value="TFIIS_cen_dom"/>
</dbReference>
<evidence type="ECO:0000256" key="4">
    <source>
        <dbReference type="ARBA" id="ARBA00022833"/>
    </source>
</evidence>
<dbReference type="PROSITE" id="PS01359">
    <property type="entry name" value="ZF_PHD_1"/>
    <property type="match status" value="1"/>
</dbReference>
<feature type="region of interest" description="Disordered" evidence="10">
    <location>
        <begin position="1146"/>
        <end position="1254"/>
    </location>
</feature>
<comment type="subcellular location">
    <subcellularLocation>
        <location evidence="1">Nucleus</location>
    </subcellularLocation>
</comment>
<evidence type="ECO:0000259" key="11">
    <source>
        <dbReference type="PROSITE" id="PS50016"/>
    </source>
</evidence>
<evidence type="ECO:0000256" key="3">
    <source>
        <dbReference type="ARBA" id="ARBA00022771"/>
    </source>
</evidence>
<dbReference type="Gene3D" id="3.30.40.10">
    <property type="entry name" value="Zinc/RING finger domain, C3HC4 (zinc finger)"/>
    <property type="match status" value="1"/>
</dbReference>
<sequence>MSHSVVKVTETPVNNSLVLVIDKDGYVTPDKKTVEEYLSSRTGETELHIMQVNKSDGKMMDVTVDTLTYLSSHNEEGPSSIDEMDEIQRNLMSFRMDHDYTPYTYGEEAPTSKEMAEIDELAETLSILEGTTVLNDTIEEARPPIPPTKPAPATNKTESRSPKKLLTVIPQALSKRKIKQVEQPVVTKPVNKTKSKNVKQKPVEANIEDKDEEFDEEEESENDEKEEYSDEDLSYESEDIEDDANDSDFELEEMPKVKSAKKPPRVAARSRVASESALLNKKTPKTIKTLKPLLTRHSTETKLEPEVAKVPKPPEVVVDAKSPEKKQPPKKEKKTPKPIPDDFALFSTPDIIRRVGGKQEASNPQTPTTPSVPDSPKLANKPAKIFQGTLTKPSSERNSVDAKNKRLSADGKIMPLEQEYKLNPHKLTVNSDLSKRRDRRFSGDVRKSATLPNSNKPQHPNIANLEESLGITSNDAMDLEPIPSAEDIRAIIQNEDTKTFTTSLVIPEPSAQPADQSGMSLENAGLELDQSLLDNINSDLIPEDILYQVAQSLVGNAELQNVIDKSIVDGNLVLDADPVPSVNTLMTPMPTTTNHAQSSVETTSPTIKGTQVVRAGGRVVVIPPIERPTTRSRNKHKPEEVPIVKTPVRNMKGLDDEHVSGAELDSSSEGEKSDDDDPDKLWCICNQPHNNRFMICCDSCEEWYHGKCVNVTKAMGHMMESKGKEWICLYCKDSSLLRPAAAARRIRKASHTSSSDVSPEKKEKVTPVSSSTVNSSAIPGCLVCGKPSRINSIYCSDPCILKHAKVVEKVVVFERSSGTIYTGSSAPSTTNLDRWLQQHPGFEVVRSANANKPVTTKQVTHSKFKLKSQEGPNTSLASPSAVPRKINNVNVINVRPPPVKVAQPQPPTTPKQVQTFKVVSKQSPTPMRTKLIQPAPLLKSPPAATTPPVKPKPVQRPKTPTPIPVKEKPVPPKTPKIKQVEEQSPQSNKQENIRDNVKKTLFEQLTNRLNIADDIKLTKEELTKISNEIESQLYKCFGDTGQKYRNKYRSLIFNIKDTKNQTLWRRICEKSINAYQLVRLSSDDLASQELALWRERENKHQLEMITKSELEQLGRNRQYVFKTHKGEQVLEDNRPSDAVDKTEVVMGLGGEGGGENASDGKKDSKDRDRKRSRDRHRDRSKSGKDKDRRRDRKRERRSSSGDKSHHKRSKSKDSSRYSDKHVASSRDKDRYRSSHKSSRHKKDIQSATEKLDKKSKEILEQLVDNKIVPPLEDRLWKHVQQEDITTGFPSAPAESDSDHEPTSTVTIPTPPRVGDMEDPEFTPPLNSDDKIRDDSSEEFNTTRDTSDLLSSSIDDNVTMSPPLPRSKSDYVWKGTINMVDVAQISITAHEVSGDCMGLGEELPVCLDVVGRISPETVWDYIGKMKCSNSKAISLIRLNATNVEEKMPYLALYSYLSSRNRLGVVKSINKAVKDFYILPLASKKPLPQALLPLNGPGFEESRPAILLGIIVRDKRKRPLFISNPSTPLKKARIDTPAISLDRSYTPPPSSELSLKVPDSKADANDEDEPYTPEDSDPDTVPSTSEDNSKTSSSNLNPSDLSNILTTSTKSTFLDAGLATQSFEPFSNKFDTIPGLDETAGLPAISEELQRKMEELDERIAMQKAEIHNMSQDIASSTTTGIGTTALASIALPQNLQQILDSIKGITPGSEADSPQIKSAPSSDLTIPLMLPKINARSQQSSPLVSSTTIPLNLPKTKKITMSPQKPVQRPTDEKGAGVLSSLSEEDLIRKAAEMLGETDSEPKSTVDSPSSYKPASVGVFGAGLYNATPSNYGPPPPLTPLPSKSAQLELDQPPIPGLD</sequence>
<keyword evidence="2" id="KW-0479">Metal-binding</keyword>
<dbReference type="Gene3D" id="1.10.472.30">
    <property type="entry name" value="Transcription elongation factor S-II, central domain"/>
    <property type="match status" value="1"/>
</dbReference>
<dbReference type="SUPFAM" id="SSF57903">
    <property type="entry name" value="FYVE/PHD zinc finger"/>
    <property type="match status" value="1"/>
</dbReference>
<dbReference type="InterPro" id="IPR019787">
    <property type="entry name" value="Znf_PHD-finger"/>
</dbReference>
<dbReference type="PANTHER" id="PTHR11477:SF51">
    <property type="entry name" value="PROTEIN PARTNER OF SNF, ISOFORM B"/>
    <property type="match status" value="1"/>
</dbReference>
<feature type="region of interest" description="Disordered" evidence="10">
    <location>
        <begin position="1758"/>
        <end position="1858"/>
    </location>
</feature>
<keyword evidence="7" id="KW-0539">Nucleus</keyword>
<dbReference type="Pfam" id="PF07744">
    <property type="entry name" value="SPOC"/>
    <property type="match status" value="1"/>
</dbReference>
<feature type="region of interest" description="Disordered" evidence="10">
    <location>
        <begin position="192"/>
        <end position="412"/>
    </location>
</feature>
<feature type="compositionally biased region" description="Acidic residues" evidence="10">
    <location>
        <begin position="1563"/>
        <end position="1576"/>
    </location>
</feature>
<feature type="region of interest" description="Disordered" evidence="10">
    <location>
        <begin position="427"/>
        <end position="461"/>
    </location>
</feature>
<feature type="compositionally biased region" description="Polar residues" evidence="10">
    <location>
        <begin position="1802"/>
        <end position="1812"/>
    </location>
</feature>
<organism evidence="13">
    <name type="scientific">Photinus pyralis</name>
    <name type="common">Common eastern firefly</name>
    <name type="synonym">Lampyris pyralis</name>
    <dbReference type="NCBI Taxonomy" id="7054"/>
    <lineage>
        <taxon>Eukaryota</taxon>
        <taxon>Metazoa</taxon>
        <taxon>Ecdysozoa</taxon>
        <taxon>Arthropoda</taxon>
        <taxon>Hexapoda</taxon>
        <taxon>Insecta</taxon>
        <taxon>Pterygota</taxon>
        <taxon>Neoptera</taxon>
        <taxon>Endopterygota</taxon>
        <taxon>Coleoptera</taxon>
        <taxon>Polyphaga</taxon>
        <taxon>Elateriformia</taxon>
        <taxon>Elateroidea</taxon>
        <taxon>Lampyridae</taxon>
        <taxon>Lampyrinae</taxon>
        <taxon>Photinus</taxon>
    </lineage>
</organism>
<feature type="compositionally biased region" description="Basic residues" evidence="10">
    <location>
        <begin position="1233"/>
        <end position="1242"/>
    </location>
</feature>
<feature type="region of interest" description="Disordered" evidence="10">
    <location>
        <begin position="138"/>
        <end position="165"/>
    </location>
</feature>
<dbReference type="CDD" id="cd15552">
    <property type="entry name" value="PHD_PHF3_like"/>
    <property type="match status" value="1"/>
</dbReference>
<dbReference type="Pfam" id="PF00628">
    <property type="entry name" value="PHD"/>
    <property type="match status" value="1"/>
</dbReference>
<dbReference type="PROSITE" id="PS50016">
    <property type="entry name" value="ZF_PHD_2"/>
    <property type="match status" value="1"/>
</dbReference>
<dbReference type="InterPro" id="IPR001965">
    <property type="entry name" value="Znf_PHD"/>
</dbReference>
<dbReference type="SMART" id="SM00249">
    <property type="entry name" value="PHD"/>
    <property type="match status" value="1"/>
</dbReference>
<evidence type="ECO:0000256" key="8">
    <source>
        <dbReference type="PROSITE-ProRule" id="PRU00146"/>
    </source>
</evidence>
<dbReference type="InterPro" id="IPR036575">
    <property type="entry name" value="TFIIS_cen_dom_sf"/>
</dbReference>
<keyword evidence="3 8" id="KW-0863">Zinc-finger</keyword>
<dbReference type="GO" id="GO:0008270">
    <property type="term" value="F:zinc ion binding"/>
    <property type="evidence" value="ECO:0007669"/>
    <property type="project" value="UniProtKB-KW"/>
</dbReference>
<evidence type="ECO:0000256" key="1">
    <source>
        <dbReference type="ARBA" id="ARBA00004123"/>
    </source>
</evidence>
<feature type="coiled-coil region" evidence="9">
    <location>
        <begin position="1644"/>
        <end position="1671"/>
    </location>
</feature>
<evidence type="ECO:0000256" key="10">
    <source>
        <dbReference type="SAM" id="MobiDB-lite"/>
    </source>
</evidence>
<feature type="compositionally biased region" description="Polar residues" evidence="10">
    <location>
        <begin position="360"/>
        <end position="372"/>
    </location>
</feature>
<feature type="domain" description="TFIIS central" evidence="12">
    <location>
        <begin position="993"/>
        <end position="1113"/>
    </location>
</feature>
<reference evidence="13" key="1">
    <citation type="journal article" date="2016" name="Sci. Rep.">
        <title>Molecular characterization of firefly nuptial gifts: a multi-omics approach sheds light on postcopulatory sexual selection.</title>
        <authorList>
            <person name="Al-Wathiqui N."/>
            <person name="Fallon T.R."/>
            <person name="South A."/>
            <person name="Weng J.K."/>
            <person name="Lewis S.M."/>
        </authorList>
    </citation>
    <scope>NUCLEOTIDE SEQUENCE</scope>
</reference>
<dbReference type="PANTHER" id="PTHR11477">
    <property type="entry name" value="TRANSCRIPTION FACTOR S-II ZINC FINGER DOMAIN-CONTAINING PROTEIN"/>
    <property type="match status" value="1"/>
</dbReference>
<feature type="compositionally biased region" description="Pro residues" evidence="10">
    <location>
        <begin position="897"/>
        <end position="909"/>
    </location>
</feature>
<dbReference type="SUPFAM" id="SSF160481">
    <property type="entry name" value="BRK domain-like"/>
    <property type="match status" value="1"/>
</dbReference>
<keyword evidence="4" id="KW-0862">Zinc</keyword>
<name>A0A1Y1KC77_PHOPY</name>
<proteinExistence type="predicted"/>
<feature type="compositionally biased region" description="Low complexity" evidence="10">
    <location>
        <begin position="1581"/>
        <end position="1600"/>
    </location>
</feature>
<feature type="compositionally biased region" description="Basic and acidic residues" evidence="10">
    <location>
        <begin position="1158"/>
        <end position="1188"/>
    </location>
</feature>
<feature type="region of interest" description="Disordered" evidence="10">
    <location>
        <begin position="1538"/>
        <end position="1600"/>
    </location>
</feature>
<feature type="compositionally biased region" description="Basic and acidic residues" evidence="10">
    <location>
        <begin position="297"/>
        <end position="309"/>
    </location>
</feature>
<dbReference type="InterPro" id="IPR012921">
    <property type="entry name" value="SPOC_C"/>
</dbReference>
<feature type="compositionally biased region" description="Acidic residues" evidence="10">
    <location>
        <begin position="666"/>
        <end position="678"/>
    </location>
</feature>
<feature type="compositionally biased region" description="Basic and acidic residues" evidence="10">
    <location>
        <begin position="321"/>
        <end position="330"/>
    </location>
</feature>
<evidence type="ECO:0000259" key="12">
    <source>
        <dbReference type="PROSITE" id="PS51321"/>
    </source>
</evidence>
<dbReference type="SMART" id="SM00592">
    <property type="entry name" value="BRK"/>
    <property type="match status" value="1"/>
</dbReference>
<evidence type="ECO:0000256" key="9">
    <source>
        <dbReference type="SAM" id="Coils"/>
    </source>
</evidence>
<dbReference type="EMBL" id="GEZM01088721">
    <property type="protein sequence ID" value="JAV57991.1"/>
    <property type="molecule type" value="Transcribed_RNA"/>
</dbReference>
<dbReference type="InterPro" id="IPR006576">
    <property type="entry name" value="BRK_domain"/>
</dbReference>
<feature type="compositionally biased region" description="Basic and acidic residues" evidence="10">
    <location>
        <begin position="1211"/>
        <end position="1232"/>
    </location>
</feature>
<dbReference type="SMART" id="SM00510">
    <property type="entry name" value="TFS2M"/>
    <property type="match status" value="1"/>
</dbReference>
<feature type="domain" description="PHD-type" evidence="11">
    <location>
        <begin position="680"/>
        <end position="734"/>
    </location>
</feature>
<feature type="compositionally biased region" description="Basic and acidic residues" evidence="10">
    <location>
        <begin position="1327"/>
        <end position="1346"/>
    </location>
</feature>
<dbReference type="InterPro" id="IPR013083">
    <property type="entry name" value="Znf_RING/FYVE/PHD"/>
</dbReference>
<dbReference type="Pfam" id="PF07533">
    <property type="entry name" value="BRK"/>
    <property type="match status" value="1"/>
</dbReference>
<feature type="region of interest" description="Disordered" evidence="10">
    <location>
        <begin position="649"/>
        <end position="679"/>
    </location>
</feature>
<dbReference type="Pfam" id="PF07500">
    <property type="entry name" value="TFIIS_M"/>
    <property type="match status" value="1"/>
</dbReference>
<feature type="compositionally biased region" description="Basic and acidic residues" evidence="10">
    <location>
        <begin position="394"/>
        <end position="409"/>
    </location>
</feature>
<dbReference type="Gene3D" id="3.40.5.120">
    <property type="match status" value="1"/>
</dbReference>
<accession>A0A1Y1KC77</accession>
<keyword evidence="5" id="KW-0805">Transcription regulation</keyword>
<dbReference type="InterPro" id="IPR037259">
    <property type="entry name" value="BRK_sf"/>
</dbReference>
<evidence type="ECO:0000256" key="6">
    <source>
        <dbReference type="ARBA" id="ARBA00023163"/>
    </source>
</evidence>
<dbReference type="InterPro" id="IPR019786">
    <property type="entry name" value="Zinc_finger_PHD-type_CS"/>
</dbReference>
<dbReference type="InterPro" id="IPR011011">
    <property type="entry name" value="Znf_FYVE_PHD"/>
</dbReference>
<feature type="region of interest" description="Disordered" evidence="10">
    <location>
        <begin position="861"/>
        <end position="882"/>
    </location>
</feature>
<feature type="region of interest" description="Disordered" evidence="10">
    <location>
        <begin position="748"/>
        <end position="771"/>
    </location>
</feature>
<feature type="compositionally biased region" description="Low complexity" evidence="10">
    <location>
        <begin position="265"/>
        <end position="295"/>
    </location>
</feature>
<feature type="region of interest" description="Disordered" evidence="10">
    <location>
        <begin position="1286"/>
        <end position="1361"/>
    </location>
</feature>
<dbReference type="SUPFAM" id="SSF46942">
    <property type="entry name" value="Elongation factor TFIIS domain 2"/>
    <property type="match status" value="1"/>
</dbReference>
<keyword evidence="9" id="KW-0175">Coiled coil</keyword>
<keyword evidence="6" id="KW-0804">Transcription</keyword>
<evidence type="ECO:0000256" key="2">
    <source>
        <dbReference type="ARBA" id="ARBA00022723"/>
    </source>
</evidence>
<evidence type="ECO:0000256" key="7">
    <source>
        <dbReference type="ARBA" id="ARBA00023242"/>
    </source>
</evidence>
<feature type="region of interest" description="Disordered" evidence="10">
    <location>
        <begin position="897"/>
        <end position="995"/>
    </location>
</feature>